<reference evidence="2" key="1">
    <citation type="submission" date="2022-05" db="EMBL/GenBank/DDBJ databases">
        <title>An RpoN-dependent PEP-CTERM gene is involved in floc formation of an Aquincola tertiaricarbonis strain.</title>
        <authorList>
            <person name="Qiu D."/>
            <person name="Xia M."/>
        </authorList>
    </citation>
    <scope>NUCLEOTIDE SEQUENCE</scope>
    <source>
        <strain evidence="2">RN12</strain>
    </source>
</reference>
<dbReference type="RefSeq" id="WP_250199809.1">
    <property type="nucleotide sequence ID" value="NZ_CP097636.1"/>
</dbReference>
<dbReference type="Proteomes" id="UP001056201">
    <property type="component" value="Chromosome 2"/>
</dbReference>
<evidence type="ECO:0000313" key="3">
    <source>
        <dbReference type="Proteomes" id="UP001056201"/>
    </source>
</evidence>
<organism evidence="2 3">
    <name type="scientific">Aquincola tertiaricarbonis</name>
    <dbReference type="NCBI Taxonomy" id="391953"/>
    <lineage>
        <taxon>Bacteria</taxon>
        <taxon>Pseudomonadati</taxon>
        <taxon>Pseudomonadota</taxon>
        <taxon>Betaproteobacteria</taxon>
        <taxon>Burkholderiales</taxon>
        <taxon>Sphaerotilaceae</taxon>
        <taxon>Aquincola</taxon>
    </lineage>
</organism>
<proteinExistence type="predicted"/>
<gene>
    <name evidence="2" type="ORF">MW290_22005</name>
</gene>
<name>A0ABY4SJT6_AQUTE</name>
<dbReference type="InterPro" id="IPR013762">
    <property type="entry name" value="Integrase-like_cat_sf"/>
</dbReference>
<dbReference type="Gene3D" id="1.10.443.10">
    <property type="entry name" value="Intergrase catalytic core"/>
    <property type="match status" value="1"/>
</dbReference>
<keyword evidence="1" id="KW-0233">DNA recombination</keyword>
<sequence>MVKGNRIRRDVRSFALPSISKIEKATNANRTAPWMIDCQYESLRWTVSDTDNPKNTRVIDFEYVMPGGKTLADFPKFLRAAREYAYWIRNQRYTRINDAETHAAVAQYMMLIIHGLAVDGLTSFKNVSKKFLKVFVRRMKFAGDGVLRASERIESWLKQHQHCNPQQLRALLPLESNGHYWRLKATEFLRSIGLPISAARYPRAAHFMTMIRNRAELTQQPESLPPAPPELAVPNVMTLTRMLGTFEALFNMRNVIDAIGIYERPFDFSTTTFARKHGARSIPTPLPPPQLALHLMSHAMTWVLNYSDALLELFDQATSAAPELAKLPTGQRQDRHRELVKRSPQTGPEHGPWPLCVNSVYGVNGLSMHTALSMLFIACMIVIATFSARRLEELTGLETGDFRRDKSGKPWLRAYIQKTLQGKEWLPTADIVGRAFAVLCRLSTISRRENGDKFITRWTTPFISGGSTIIRNWSKANINQFANFVGTPKVVGLNGELEDWAWNSHQFRRFFAVLYFYRYRGSIDDLAYFLRHLDLEMTRKYLTVTPDQAKAFREVEGQYHRTVGQDILAGKSDKVGAGRELKRQMHLHFQKKLRVSPPSDDESLDFLTRQMRTRRWVFRPRRWGDCTCPSSKQGSKAARCRANRTTQGLGPDFANSAPSICAECPFIADNGHLEEQRHMEELGYQELSDNDLLKGTLVAGMARAKVISLMRVEGDVR</sequence>
<keyword evidence="3" id="KW-1185">Reference proteome</keyword>
<protein>
    <recommendedName>
        <fullName evidence="4">Phage integrase family protein</fullName>
    </recommendedName>
</protein>
<accession>A0ABY4SJT6</accession>
<evidence type="ECO:0008006" key="4">
    <source>
        <dbReference type="Google" id="ProtNLM"/>
    </source>
</evidence>
<dbReference type="SUPFAM" id="SSF56349">
    <property type="entry name" value="DNA breaking-rejoining enzymes"/>
    <property type="match status" value="1"/>
</dbReference>
<evidence type="ECO:0000256" key="1">
    <source>
        <dbReference type="ARBA" id="ARBA00023172"/>
    </source>
</evidence>
<dbReference type="EMBL" id="CP097636">
    <property type="protein sequence ID" value="URI11615.1"/>
    <property type="molecule type" value="Genomic_DNA"/>
</dbReference>
<dbReference type="InterPro" id="IPR011010">
    <property type="entry name" value="DNA_brk_join_enz"/>
</dbReference>
<evidence type="ECO:0000313" key="2">
    <source>
        <dbReference type="EMBL" id="URI11615.1"/>
    </source>
</evidence>